<evidence type="ECO:0000256" key="5">
    <source>
        <dbReference type="ARBA" id="ARBA00022741"/>
    </source>
</evidence>
<dbReference type="Proteomes" id="UP000310108">
    <property type="component" value="Unassembled WGS sequence"/>
</dbReference>
<keyword evidence="10" id="KW-1185">Reference proteome</keyword>
<gene>
    <name evidence="9" type="primary">arsH</name>
    <name evidence="9" type="ORF">CTA1_2120</name>
</gene>
<feature type="domain" description="NADPH-dependent FMN reductase-like" evidence="8">
    <location>
        <begin position="163"/>
        <end position="305"/>
    </location>
</feature>
<accession>A0A4U6XLG5</accession>
<proteinExistence type="predicted"/>
<dbReference type="Gene3D" id="3.40.50.360">
    <property type="match status" value="1"/>
</dbReference>
<dbReference type="EMBL" id="PJEX01000067">
    <property type="protein sequence ID" value="TKW56491.1"/>
    <property type="molecule type" value="Genomic_DNA"/>
</dbReference>
<evidence type="ECO:0000256" key="4">
    <source>
        <dbReference type="ARBA" id="ARBA00022643"/>
    </source>
</evidence>
<keyword evidence="6" id="KW-0521">NADP</keyword>
<evidence type="ECO:0000256" key="2">
    <source>
        <dbReference type="ARBA" id="ARBA00011881"/>
    </source>
</evidence>
<evidence type="ECO:0000256" key="3">
    <source>
        <dbReference type="ARBA" id="ARBA00022630"/>
    </source>
</evidence>
<keyword evidence="5" id="KW-0547">Nucleotide-binding</keyword>
<dbReference type="PANTHER" id="PTHR43590:SF1">
    <property type="entry name" value="ARSENIC RESISTANCE PROTEIN ARSH (AFU_ORTHOLOGUE AFUA_5G15030)"/>
    <property type="match status" value="1"/>
</dbReference>
<dbReference type="InterPro" id="IPR005025">
    <property type="entry name" value="FMN_Rdtase-like_dom"/>
</dbReference>
<keyword evidence="7" id="KW-0560">Oxidoreductase</keyword>
<dbReference type="Pfam" id="PF03358">
    <property type="entry name" value="FMN_red"/>
    <property type="match status" value="1"/>
</dbReference>
<evidence type="ECO:0000256" key="7">
    <source>
        <dbReference type="ARBA" id="ARBA00023002"/>
    </source>
</evidence>
<evidence type="ECO:0000313" key="10">
    <source>
        <dbReference type="Proteomes" id="UP000310108"/>
    </source>
</evidence>
<dbReference type="InterPro" id="IPR014063">
    <property type="entry name" value="Arsenate-R_ArsH"/>
</dbReference>
<comment type="subunit">
    <text evidence="2">Homotetramer.</text>
</comment>
<sequence>MQKHIISSVQAQSRRPLVSCCPLVIFSASTIISSSFRSNHLNRRHSPKASIFGTRSIQTTRMDNPLHPITSSTKMNGHGDINNTYAARPAVEIQPDEAYLGRNHAIAAEDDDAETRARYRPFVPAADAPDAPDSDDWVLDLELSTALALVDREVLSRGLPRLRIIVLYGSLRARSYSKLLALEGARVLHRLGCDVRIFDPAGLPLKDDVSHDHPKVQELRALSRWSDGQFWVSAEQHGAVTGLFKTQIDWIPLSQGSVRPTQGRTLCVAQVSGGSQSFNAVNTLRLLGRWMRMFVVPNQSSVPAAYAQFTPEGRMMPSSNRDRLVDCMEELVKYTVVMRPHFDLFGDRFSERKEKNEKKASGS</sequence>
<comment type="caution">
    <text evidence="9">The sequence shown here is derived from an EMBL/GenBank/DDBJ whole genome shotgun (WGS) entry which is preliminary data.</text>
</comment>
<protein>
    <submittedName>
        <fullName evidence="9">NADPH-dependent FMN reductase ArsH</fullName>
    </submittedName>
</protein>
<dbReference type="FunFam" id="3.40.50.360:FF:000027">
    <property type="entry name" value="Arsenical resistance protein ArsH"/>
    <property type="match status" value="1"/>
</dbReference>
<keyword evidence="3" id="KW-0285">Flavoprotein</keyword>
<evidence type="ECO:0000259" key="8">
    <source>
        <dbReference type="Pfam" id="PF03358"/>
    </source>
</evidence>
<dbReference type="PANTHER" id="PTHR43590">
    <property type="entry name" value="ARSENIC RESISTANCE PROTEIN ARSH (AFU_ORTHOLOGUE AFUA_5G15030)"/>
    <property type="match status" value="1"/>
</dbReference>
<dbReference type="STRING" id="1306861.A0A4U6XLG5"/>
<name>A0A4U6XLG5_9PEZI</name>
<dbReference type="AlphaFoldDB" id="A0A4U6XLG5"/>
<dbReference type="SUPFAM" id="SSF52218">
    <property type="entry name" value="Flavoproteins"/>
    <property type="match status" value="1"/>
</dbReference>
<dbReference type="GO" id="GO:0000166">
    <property type="term" value="F:nucleotide binding"/>
    <property type="evidence" value="ECO:0007669"/>
    <property type="project" value="UniProtKB-KW"/>
</dbReference>
<keyword evidence="4" id="KW-0288">FMN</keyword>
<reference evidence="9 10" key="1">
    <citation type="journal article" date="2019" name="PLoS ONE">
        <title>Comparative genome analysis indicates high evolutionary potential of pathogenicity genes in Colletotrichum tanaceti.</title>
        <authorList>
            <person name="Lelwala R.V."/>
            <person name="Korhonen P.K."/>
            <person name="Young N.D."/>
            <person name="Scott J.B."/>
            <person name="Ades P.A."/>
            <person name="Gasser R.B."/>
            <person name="Taylor P.W.J."/>
        </authorList>
    </citation>
    <scope>NUCLEOTIDE SEQUENCE [LARGE SCALE GENOMIC DNA]</scope>
    <source>
        <strain evidence="9">BRIP57314</strain>
    </source>
</reference>
<evidence type="ECO:0000313" key="9">
    <source>
        <dbReference type="EMBL" id="TKW56491.1"/>
    </source>
</evidence>
<evidence type="ECO:0000256" key="1">
    <source>
        <dbReference type="ARBA" id="ARBA00001917"/>
    </source>
</evidence>
<evidence type="ECO:0000256" key="6">
    <source>
        <dbReference type="ARBA" id="ARBA00022857"/>
    </source>
</evidence>
<dbReference type="OrthoDB" id="8300214at2759"/>
<dbReference type="GO" id="GO:0016655">
    <property type="term" value="F:oxidoreductase activity, acting on NAD(P)H, quinone or similar compound as acceptor"/>
    <property type="evidence" value="ECO:0007669"/>
    <property type="project" value="TreeGrafter"/>
</dbReference>
<dbReference type="NCBIfam" id="TIGR02690">
    <property type="entry name" value="resist_ArsH"/>
    <property type="match status" value="1"/>
</dbReference>
<organism evidence="9 10">
    <name type="scientific">Colletotrichum tanaceti</name>
    <dbReference type="NCBI Taxonomy" id="1306861"/>
    <lineage>
        <taxon>Eukaryota</taxon>
        <taxon>Fungi</taxon>
        <taxon>Dikarya</taxon>
        <taxon>Ascomycota</taxon>
        <taxon>Pezizomycotina</taxon>
        <taxon>Sordariomycetes</taxon>
        <taxon>Hypocreomycetidae</taxon>
        <taxon>Glomerellales</taxon>
        <taxon>Glomerellaceae</taxon>
        <taxon>Colletotrichum</taxon>
        <taxon>Colletotrichum destructivum species complex</taxon>
    </lineage>
</organism>
<comment type="cofactor">
    <cofactor evidence="1">
        <name>FMN</name>
        <dbReference type="ChEBI" id="CHEBI:58210"/>
    </cofactor>
</comment>
<dbReference type="InterPro" id="IPR029039">
    <property type="entry name" value="Flavoprotein-like_sf"/>
</dbReference>